<protein>
    <submittedName>
        <fullName evidence="4">TetR family transcriptional regulator</fullName>
    </submittedName>
</protein>
<reference evidence="4 5" key="1">
    <citation type="submission" date="2020-10" db="EMBL/GenBank/DDBJ databases">
        <title>Complete genome sequence of Paludibaculum fermentans P105T, a facultatively anaerobic acidobacterium capable of dissimilatory Fe(III) reduction.</title>
        <authorList>
            <person name="Dedysh S.N."/>
            <person name="Beletsky A.V."/>
            <person name="Kulichevskaya I.S."/>
            <person name="Mardanov A.V."/>
            <person name="Ravin N.V."/>
        </authorList>
    </citation>
    <scope>NUCLEOTIDE SEQUENCE [LARGE SCALE GENOMIC DNA]</scope>
    <source>
        <strain evidence="4 5">P105</strain>
    </source>
</reference>
<dbReference type="SUPFAM" id="SSF48498">
    <property type="entry name" value="Tetracyclin repressor-like, C-terminal domain"/>
    <property type="match status" value="1"/>
</dbReference>
<dbReference type="PROSITE" id="PS50977">
    <property type="entry name" value="HTH_TETR_2"/>
    <property type="match status" value="1"/>
</dbReference>
<name>A0A7S7NMW5_PALFE</name>
<dbReference type="Proteomes" id="UP000593892">
    <property type="component" value="Chromosome"/>
</dbReference>
<dbReference type="PROSITE" id="PS01081">
    <property type="entry name" value="HTH_TETR_1"/>
    <property type="match status" value="1"/>
</dbReference>
<sequence length="229" mass="25616">MNQAIETVDQGNRVQDTKERILDAAERLFAENGFATTSLRQITAEAQVNLAAVNYHFQNKESLIRAVLHRRIGPINQRRFDLMDALEFAAGESGPMVLEDVLRAFLLPVLEARTSCPEMRHWPRLLGRLYTELHGSLMELFQREMAPAAQRFTAAINRAEPTLSPEGLAWGLHFGIGSMAHFLAAGELLKFISRGIVDPDDHMEALKHLVAYMAGGLRALRTENKEAAQ</sequence>
<dbReference type="SUPFAM" id="SSF46689">
    <property type="entry name" value="Homeodomain-like"/>
    <property type="match status" value="1"/>
</dbReference>
<evidence type="ECO:0000256" key="1">
    <source>
        <dbReference type="ARBA" id="ARBA00023125"/>
    </source>
</evidence>
<organism evidence="4 5">
    <name type="scientific">Paludibaculum fermentans</name>
    <dbReference type="NCBI Taxonomy" id="1473598"/>
    <lineage>
        <taxon>Bacteria</taxon>
        <taxon>Pseudomonadati</taxon>
        <taxon>Acidobacteriota</taxon>
        <taxon>Terriglobia</taxon>
        <taxon>Bryobacterales</taxon>
        <taxon>Bryobacteraceae</taxon>
        <taxon>Paludibaculum</taxon>
    </lineage>
</organism>
<dbReference type="KEGG" id="pfer:IRI77_27665"/>
<keyword evidence="5" id="KW-1185">Reference proteome</keyword>
<dbReference type="GO" id="GO:0003700">
    <property type="term" value="F:DNA-binding transcription factor activity"/>
    <property type="evidence" value="ECO:0007669"/>
    <property type="project" value="TreeGrafter"/>
</dbReference>
<dbReference type="InterPro" id="IPR009057">
    <property type="entry name" value="Homeodomain-like_sf"/>
</dbReference>
<feature type="domain" description="HTH tetR-type" evidence="3">
    <location>
        <begin position="15"/>
        <end position="75"/>
    </location>
</feature>
<evidence type="ECO:0000256" key="2">
    <source>
        <dbReference type="PROSITE-ProRule" id="PRU00335"/>
    </source>
</evidence>
<dbReference type="Gene3D" id="1.10.357.10">
    <property type="entry name" value="Tetracycline Repressor, domain 2"/>
    <property type="match status" value="1"/>
</dbReference>
<dbReference type="InterPro" id="IPR036271">
    <property type="entry name" value="Tet_transcr_reg_TetR-rel_C_sf"/>
</dbReference>
<dbReference type="PANTHER" id="PTHR30055:SF235">
    <property type="entry name" value="TRANSCRIPTIONAL REGULATORY PROTEIN"/>
    <property type="match status" value="1"/>
</dbReference>
<dbReference type="PANTHER" id="PTHR30055">
    <property type="entry name" value="HTH-TYPE TRANSCRIPTIONAL REGULATOR RUTR"/>
    <property type="match status" value="1"/>
</dbReference>
<dbReference type="RefSeq" id="WP_194448217.1">
    <property type="nucleotide sequence ID" value="NZ_CP063849.1"/>
</dbReference>
<dbReference type="InterPro" id="IPR041586">
    <property type="entry name" value="PsrA_TetR_C"/>
</dbReference>
<dbReference type="EMBL" id="CP063849">
    <property type="protein sequence ID" value="QOY86548.1"/>
    <property type="molecule type" value="Genomic_DNA"/>
</dbReference>
<dbReference type="PRINTS" id="PR00455">
    <property type="entry name" value="HTHTETR"/>
</dbReference>
<evidence type="ECO:0000313" key="4">
    <source>
        <dbReference type="EMBL" id="QOY86548.1"/>
    </source>
</evidence>
<accession>A0A7S7NMW5</accession>
<dbReference type="Pfam" id="PF00440">
    <property type="entry name" value="TetR_N"/>
    <property type="match status" value="1"/>
</dbReference>
<evidence type="ECO:0000259" key="3">
    <source>
        <dbReference type="PROSITE" id="PS50977"/>
    </source>
</evidence>
<dbReference type="AlphaFoldDB" id="A0A7S7NMW5"/>
<feature type="DNA-binding region" description="H-T-H motif" evidence="2">
    <location>
        <begin position="38"/>
        <end position="57"/>
    </location>
</feature>
<evidence type="ECO:0000313" key="5">
    <source>
        <dbReference type="Proteomes" id="UP000593892"/>
    </source>
</evidence>
<dbReference type="GO" id="GO:0000976">
    <property type="term" value="F:transcription cis-regulatory region binding"/>
    <property type="evidence" value="ECO:0007669"/>
    <property type="project" value="TreeGrafter"/>
</dbReference>
<dbReference type="InterPro" id="IPR001647">
    <property type="entry name" value="HTH_TetR"/>
</dbReference>
<dbReference type="InterPro" id="IPR023772">
    <property type="entry name" value="DNA-bd_HTH_TetR-type_CS"/>
</dbReference>
<keyword evidence="1 2" id="KW-0238">DNA-binding</keyword>
<gene>
    <name evidence="4" type="ORF">IRI77_27665</name>
</gene>
<proteinExistence type="predicted"/>
<dbReference type="InterPro" id="IPR050109">
    <property type="entry name" value="HTH-type_TetR-like_transc_reg"/>
</dbReference>
<dbReference type="Pfam" id="PF17939">
    <property type="entry name" value="TetR_C_30"/>
    <property type="match status" value="1"/>
</dbReference>